<name>A0ABX4I0L6_9GAMM</name>
<dbReference type="Pfam" id="PF04299">
    <property type="entry name" value="FMN_bind_2"/>
    <property type="match status" value="1"/>
</dbReference>
<proteinExistence type="predicted"/>
<dbReference type="RefSeq" id="WP_067083486.1">
    <property type="nucleotide sequence ID" value="NZ_LRFG02000002.1"/>
</dbReference>
<dbReference type="PIRSF" id="PIRSF010372">
    <property type="entry name" value="PaiB"/>
    <property type="match status" value="1"/>
</dbReference>
<dbReference type="EMBL" id="LRFG02000002">
    <property type="protein sequence ID" value="PCO05934.1"/>
    <property type="molecule type" value="Genomic_DNA"/>
</dbReference>
<dbReference type="Proteomes" id="UP000218427">
    <property type="component" value="Unassembled WGS sequence"/>
</dbReference>
<reference evidence="1" key="1">
    <citation type="submission" date="2017-08" db="EMBL/GenBank/DDBJ databases">
        <title>Microbulbifer marisrubri sp. nov., a halophilic alphaproteobacterium isolated from marine sediment of the Yellow Sea, China.</title>
        <authorList>
            <person name="Zhang G."/>
            <person name="Xiong Q."/>
        </authorList>
    </citation>
    <scope>NUCLEOTIDE SEQUENCE [LARGE SCALE GENOMIC DNA]</scope>
    <source>
        <strain evidence="1">WRN-8</strain>
    </source>
</reference>
<dbReference type="InterPro" id="IPR012349">
    <property type="entry name" value="Split_barrel_FMN-bd"/>
</dbReference>
<dbReference type="SUPFAM" id="SSF50475">
    <property type="entry name" value="FMN-binding split barrel"/>
    <property type="match status" value="1"/>
</dbReference>
<dbReference type="InterPro" id="IPR007396">
    <property type="entry name" value="TR_PAI2-type"/>
</dbReference>
<evidence type="ECO:0000313" key="2">
    <source>
        <dbReference type="Proteomes" id="UP000218427"/>
    </source>
</evidence>
<dbReference type="Gene3D" id="2.30.110.10">
    <property type="entry name" value="Electron Transport, Fmn-binding Protein, Chain A"/>
    <property type="match status" value="1"/>
</dbReference>
<keyword evidence="2" id="KW-1185">Reference proteome</keyword>
<gene>
    <name evidence="1" type="ORF">AWR36_008015</name>
</gene>
<sequence length="194" mass="21633">MYIPECFVVRDDEEIFSFIERNGFGQLVSAVAGRMASTHMPFLLSEDRATLTGHLARCNPQCQELDGQEVLITMLGAHGYVSPSWYGKAGVPTWNYQSVHIYGTCRVFDCQERLEGVVNALSRHFEASVGQSWQGQFDGAMLRAIIGVEIKVAEVQCQYKLSQDRSEEDRQGVISGLRAAGTVQLAETMEKYDV</sequence>
<dbReference type="PANTHER" id="PTHR35802:SF1">
    <property type="entry name" value="PROTEASE SYNTHASE AND SPORULATION PROTEIN PAI 2"/>
    <property type="match status" value="1"/>
</dbReference>
<organism evidence="1 2">
    <name type="scientific">Microbulbifer flavimaris</name>
    <dbReference type="NCBI Taxonomy" id="1781068"/>
    <lineage>
        <taxon>Bacteria</taxon>
        <taxon>Pseudomonadati</taxon>
        <taxon>Pseudomonadota</taxon>
        <taxon>Gammaproteobacteria</taxon>
        <taxon>Cellvibrionales</taxon>
        <taxon>Microbulbiferaceae</taxon>
        <taxon>Microbulbifer</taxon>
    </lineage>
</organism>
<protein>
    <submittedName>
        <fullName evidence="1">Transcriptional regulator</fullName>
    </submittedName>
</protein>
<dbReference type="PANTHER" id="PTHR35802">
    <property type="entry name" value="PROTEASE SYNTHASE AND SPORULATION PROTEIN PAI 2"/>
    <property type="match status" value="1"/>
</dbReference>
<accession>A0ABX4I0L6</accession>
<evidence type="ECO:0000313" key="1">
    <source>
        <dbReference type="EMBL" id="PCO05934.1"/>
    </source>
</evidence>
<comment type="caution">
    <text evidence="1">The sequence shown here is derived from an EMBL/GenBank/DDBJ whole genome shotgun (WGS) entry which is preliminary data.</text>
</comment>